<keyword evidence="6" id="KW-1185">Reference proteome</keyword>
<reference evidence="5 6" key="1">
    <citation type="journal article" date="2014" name="Nat. Genet.">
        <title>Whole-genome sequence of a flatfish provides insights into ZW sex chromosome evolution and adaptation to a benthic lifestyle.</title>
        <authorList>
            <person name="Chen S."/>
            <person name="Zhang G."/>
            <person name="Shao C."/>
            <person name="Huang Q."/>
            <person name="Liu G."/>
            <person name="Zhang P."/>
            <person name="Song W."/>
            <person name="An N."/>
            <person name="Chalopin D."/>
            <person name="Volff J.N."/>
            <person name="Hong Y."/>
            <person name="Li Q."/>
            <person name="Sha Z."/>
            <person name="Zhou H."/>
            <person name="Xie M."/>
            <person name="Yu Q."/>
            <person name="Liu Y."/>
            <person name="Xiang H."/>
            <person name="Wang N."/>
            <person name="Wu K."/>
            <person name="Yang C."/>
            <person name="Zhou Q."/>
            <person name="Liao X."/>
            <person name="Yang L."/>
            <person name="Hu Q."/>
            <person name="Zhang J."/>
            <person name="Meng L."/>
            <person name="Jin L."/>
            <person name="Tian Y."/>
            <person name="Lian J."/>
            <person name="Yang J."/>
            <person name="Miao G."/>
            <person name="Liu S."/>
            <person name="Liang Z."/>
            <person name="Yan F."/>
            <person name="Li Y."/>
            <person name="Sun B."/>
            <person name="Zhang H."/>
            <person name="Zhang J."/>
            <person name="Zhu Y."/>
            <person name="Du M."/>
            <person name="Zhao Y."/>
            <person name="Schartl M."/>
            <person name="Tang Q."/>
            <person name="Wang J."/>
        </authorList>
    </citation>
    <scope>NUCLEOTIDE SEQUENCE</scope>
</reference>
<protein>
    <submittedName>
        <fullName evidence="5">Deoxynucleotidyltransferase, terminal, interacting protein 2</fullName>
    </submittedName>
</protein>
<feature type="compositionally biased region" description="Polar residues" evidence="3">
    <location>
        <begin position="538"/>
        <end position="553"/>
    </location>
</feature>
<feature type="compositionally biased region" description="Basic and acidic residues" evidence="3">
    <location>
        <begin position="459"/>
        <end position="477"/>
    </location>
</feature>
<name>A0A3P8WVL1_CYNSE</name>
<dbReference type="Ensembl" id="ENSCSET00000031911.1">
    <property type="protein sequence ID" value="ENSCSEP00000031502.1"/>
    <property type="gene ID" value="ENSCSEG00000020173.1"/>
</dbReference>
<feature type="compositionally biased region" description="Low complexity" evidence="3">
    <location>
        <begin position="520"/>
        <end position="537"/>
    </location>
</feature>
<dbReference type="RefSeq" id="XP_024909847.1">
    <property type="nucleotide sequence ID" value="XM_025054079.1"/>
</dbReference>
<feature type="region of interest" description="Disordered" evidence="3">
    <location>
        <begin position="1"/>
        <end position="102"/>
    </location>
</feature>
<proteinExistence type="predicted"/>
<dbReference type="KEGG" id="csem:103397569"/>
<dbReference type="Proteomes" id="UP000265120">
    <property type="component" value="Chromosome 2"/>
</dbReference>
<dbReference type="GO" id="GO:0006396">
    <property type="term" value="P:RNA processing"/>
    <property type="evidence" value="ECO:0007669"/>
    <property type="project" value="TreeGrafter"/>
</dbReference>
<dbReference type="GeneID" id="103397569"/>
<dbReference type="PANTHER" id="PTHR21686:SF12">
    <property type="entry name" value="DEOXYNUCLEOTIDYLTRANSFERASE TERMINAL-INTERACTING PROTEIN 2"/>
    <property type="match status" value="1"/>
</dbReference>
<keyword evidence="2" id="KW-0539">Nucleus</keyword>
<feature type="compositionally biased region" description="Acidic residues" evidence="3">
    <location>
        <begin position="635"/>
        <end position="658"/>
    </location>
</feature>
<evidence type="ECO:0000256" key="3">
    <source>
        <dbReference type="SAM" id="MobiDB-lite"/>
    </source>
</evidence>
<dbReference type="OMA" id="QDADQQY"/>
<accession>A0A3P8WVL1</accession>
<evidence type="ECO:0000256" key="1">
    <source>
        <dbReference type="ARBA" id="ARBA00004604"/>
    </source>
</evidence>
<evidence type="ECO:0000259" key="4">
    <source>
        <dbReference type="Pfam" id="PF08698"/>
    </source>
</evidence>
<feature type="compositionally biased region" description="Basic and acidic residues" evidence="3">
    <location>
        <begin position="497"/>
        <end position="506"/>
    </location>
</feature>
<dbReference type="GO" id="GO:0003723">
    <property type="term" value="F:RNA binding"/>
    <property type="evidence" value="ECO:0007669"/>
    <property type="project" value="TreeGrafter"/>
</dbReference>
<dbReference type="GO" id="GO:0005730">
    <property type="term" value="C:nucleolus"/>
    <property type="evidence" value="ECO:0007669"/>
    <property type="project" value="UniProtKB-SubCell"/>
</dbReference>
<dbReference type="InterPro" id="IPR014810">
    <property type="entry name" value="Fcf2_C"/>
</dbReference>
<feature type="region of interest" description="Disordered" evidence="3">
    <location>
        <begin position="609"/>
        <end position="658"/>
    </location>
</feature>
<evidence type="ECO:0000256" key="2">
    <source>
        <dbReference type="ARBA" id="ARBA00023242"/>
    </source>
</evidence>
<feature type="region of interest" description="Disordered" evidence="3">
    <location>
        <begin position="402"/>
        <end position="593"/>
    </location>
</feature>
<dbReference type="PANTHER" id="PTHR21686">
    <property type="entry name" value="DEOXYNUCLEOTIDYLTRANSFERASE TERMINAL-INTERACTING PROTEIN 2"/>
    <property type="match status" value="1"/>
</dbReference>
<dbReference type="GeneTree" id="ENSGT00510000048142"/>
<reference evidence="5" key="2">
    <citation type="submission" date="2025-05" db="UniProtKB">
        <authorList>
            <consortium name="Ensembl"/>
        </authorList>
    </citation>
    <scope>IDENTIFICATION</scope>
</reference>
<evidence type="ECO:0000313" key="5">
    <source>
        <dbReference type="Ensembl" id="ENSCSEP00000031503.1"/>
    </source>
</evidence>
<dbReference type="InterPro" id="IPR039883">
    <property type="entry name" value="Fcf2/DNTTIP2"/>
</dbReference>
<feature type="region of interest" description="Disordered" evidence="3">
    <location>
        <begin position="117"/>
        <end position="296"/>
    </location>
</feature>
<sequence>MVSTRRGGRANSEVETAPKECSDIPATPSTGRTTRSSAKQTESPSHLPLVESSSQLDEDVGRSSTPPPTSLVKRCARASRLHSPEHPCTPVSSIHDADVSDSESCCSVLSDAQLFPTKTRRRRVPSSVAQKDKVNPEVESSSSVASKTEQIPRRSTRKKPASGKVGPAGTKTGETKDDEVDDSCSSAVSEYRRVTRSQRKSVRNISKEQTEDSDAESCISSVSGAEVPPSTSRRKRELPPFIIDEASEQSRSPAPRSQPIRATRRKAMNTPDLSDPMSADSEGFESGPSNSIITHRGRKSRVVIVIDSDSDLTDKGTPCSSRTNPGNSFQHVRVTRRVVKNLCLDQEKASEPLVEESSFNDSRLEHTVITEDADITLVEEDRSQISEEKNTEMEVDLTVMEAEDEKEEKKEDDSEPALMTTGQQEEPFPDCKDDSTSELEKMQQIIEASEPLGPCQPDAETHEEASEKTGQEGHTMEVVEVDDDSSQEDQAFNVDVGVEKMEKVEDVSDTLVENSEEQVESSQVTSQQQQHDVTVVSGSDQPPHDSSVQSKNVISLLDSSDDDDDDDFADKLIVDSKDEEQEDVASRRGEFSGEAAAASVDGLFMIDTRPGQEADEDYYKERPSEARQETKQTEAEQEVLEDEFVDEEADDEDDDEDAILFSSRNKKLDTLSSRIDPGIRLKELGGLYINFGDSKSKSVSSSLQKVKGKKIQDEVMDKSVIGPDFQKKEAVPPYKESQYALKRKGKAEREKTTGEAWFNMKAPEVTQELKGDLRVLKMRGSLDPKRFYKKNDRDGFPKYFQVGTVVDSPADFYHSHIPKKQRKRTMVEELLADAEFRQTNKKKYQQIMTEKAAQLAGRRNNKKKKFHKK</sequence>
<feature type="compositionally biased region" description="Acidic residues" evidence="3">
    <location>
        <begin position="559"/>
        <end position="568"/>
    </location>
</feature>
<dbReference type="Pfam" id="PF08698">
    <property type="entry name" value="Fcf2"/>
    <property type="match status" value="1"/>
</dbReference>
<feature type="domain" description="Fcf2 pre-rRNA processing C-terminal" evidence="4">
    <location>
        <begin position="750"/>
        <end position="843"/>
    </location>
</feature>
<dbReference type="Ensembl" id="ENSCSET00000031912.1">
    <property type="protein sequence ID" value="ENSCSEP00000031503.1"/>
    <property type="gene ID" value="ENSCSEG00000020173.1"/>
</dbReference>
<dbReference type="STRING" id="244447.ENSCSEP00000031502"/>
<feature type="compositionally biased region" description="Polar residues" evidence="3">
    <location>
        <begin position="27"/>
        <end position="44"/>
    </location>
</feature>
<dbReference type="CTD" id="30836"/>
<dbReference type="OrthoDB" id="427886at2759"/>
<feature type="compositionally biased region" description="Basic and acidic residues" evidence="3">
    <location>
        <begin position="429"/>
        <end position="441"/>
    </location>
</feature>
<evidence type="ECO:0000313" key="6">
    <source>
        <dbReference type="Proteomes" id="UP000265120"/>
    </source>
</evidence>
<feature type="compositionally biased region" description="Basic and acidic residues" evidence="3">
    <location>
        <begin position="617"/>
        <end position="634"/>
    </location>
</feature>
<feature type="compositionally biased region" description="Polar residues" evidence="3">
    <location>
        <begin position="138"/>
        <end position="149"/>
    </location>
</feature>
<comment type="subcellular location">
    <subcellularLocation>
        <location evidence="1">Nucleus</location>
        <location evidence="1">Nucleolus</location>
    </subcellularLocation>
</comment>
<organism evidence="5 6">
    <name type="scientific">Cynoglossus semilaevis</name>
    <name type="common">Tongue sole</name>
    <dbReference type="NCBI Taxonomy" id="244447"/>
    <lineage>
        <taxon>Eukaryota</taxon>
        <taxon>Metazoa</taxon>
        <taxon>Chordata</taxon>
        <taxon>Craniata</taxon>
        <taxon>Vertebrata</taxon>
        <taxon>Euteleostomi</taxon>
        <taxon>Actinopterygii</taxon>
        <taxon>Neopterygii</taxon>
        <taxon>Teleostei</taxon>
        <taxon>Neoteleostei</taxon>
        <taxon>Acanthomorphata</taxon>
        <taxon>Carangaria</taxon>
        <taxon>Pleuronectiformes</taxon>
        <taxon>Pleuronectoidei</taxon>
        <taxon>Cynoglossidae</taxon>
        <taxon>Cynoglossinae</taxon>
        <taxon>Cynoglossus</taxon>
    </lineage>
</organism>
<dbReference type="AlphaFoldDB" id="A0A3P8WVL1"/>